<name>K0RKW9_THAOC</name>
<evidence type="ECO:0000256" key="1">
    <source>
        <dbReference type="SAM" id="MobiDB-lite"/>
    </source>
</evidence>
<feature type="non-terminal residue" evidence="2">
    <location>
        <position position="1"/>
    </location>
</feature>
<comment type="caution">
    <text evidence="2">The sequence shown here is derived from an EMBL/GenBank/DDBJ whole genome shotgun (WGS) entry which is preliminary data.</text>
</comment>
<dbReference type="AlphaFoldDB" id="K0RKW9"/>
<accession>K0RKW9</accession>
<reference evidence="2 3" key="1">
    <citation type="journal article" date="2012" name="Genome Biol.">
        <title>Genome and low-iron response of an oceanic diatom adapted to chronic iron limitation.</title>
        <authorList>
            <person name="Lommer M."/>
            <person name="Specht M."/>
            <person name="Roy A.S."/>
            <person name="Kraemer L."/>
            <person name="Andreson R."/>
            <person name="Gutowska M.A."/>
            <person name="Wolf J."/>
            <person name="Bergner S.V."/>
            <person name="Schilhabel M.B."/>
            <person name="Klostermeier U.C."/>
            <person name="Beiko R.G."/>
            <person name="Rosenstiel P."/>
            <person name="Hippler M."/>
            <person name="Laroche J."/>
        </authorList>
    </citation>
    <scope>NUCLEOTIDE SEQUENCE [LARGE SCALE GENOMIC DNA]</scope>
    <source>
        <strain evidence="2 3">CCMP1005</strain>
    </source>
</reference>
<organism evidence="2 3">
    <name type="scientific">Thalassiosira oceanica</name>
    <name type="common">Marine diatom</name>
    <dbReference type="NCBI Taxonomy" id="159749"/>
    <lineage>
        <taxon>Eukaryota</taxon>
        <taxon>Sar</taxon>
        <taxon>Stramenopiles</taxon>
        <taxon>Ochrophyta</taxon>
        <taxon>Bacillariophyta</taxon>
        <taxon>Coscinodiscophyceae</taxon>
        <taxon>Thalassiosirophycidae</taxon>
        <taxon>Thalassiosirales</taxon>
        <taxon>Thalassiosiraceae</taxon>
        <taxon>Thalassiosira</taxon>
    </lineage>
</organism>
<sequence length="145" mass="15490">ATVSGAFIGYLAPHARHMSQGELATGEYQAVCIPWHPTTNPHHRRGLPTSTSSSVDWSSVGPNGAVDVGAPTCRTTGRAASTPDSVAWCSAGPRGPLTLGHRQLEAPKNPRHRRARQPNWAARRVGTSPPTWARGGRIELTQALF</sequence>
<evidence type="ECO:0000313" key="3">
    <source>
        <dbReference type="Proteomes" id="UP000266841"/>
    </source>
</evidence>
<dbReference type="Proteomes" id="UP000266841">
    <property type="component" value="Unassembled WGS sequence"/>
</dbReference>
<gene>
    <name evidence="2" type="ORF">THAOC_26648</name>
</gene>
<feature type="region of interest" description="Disordered" evidence="1">
    <location>
        <begin position="107"/>
        <end position="128"/>
    </location>
</feature>
<proteinExistence type="predicted"/>
<evidence type="ECO:0000313" key="2">
    <source>
        <dbReference type="EMBL" id="EJK53835.1"/>
    </source>
</evidence>
<protein>
    <submittedName>
        <fullName evidence="2">Uncharacterized protein</fullName>
    </submittedName>
</protein>
<keyword evidence="3" id="KW-1185">Reference proteome</keyword>
<dbReference type="EMBL" id="AGNL01036919">
    <property type="protein sequence ID" value="EJK53835.1"/>
    <property type="molecule type" value="Genomic_DNA"/>
</dbReference>